<dbReference type="GO" id="GO:0030139">
    <property type="term" value="C:endocytic vesicle"/>
    <property type="evidence" value="ECO:0007669"/>
    <property type="project" value="TreeGrafter"/>
</dbReference>
<proteinExistence type="predicted"/>
<feature type="region of interest" description="Disordered" evidence="1">
    <location>
        <begin position="68"/>
        <end position="93"/>
    </location>
</feature>
<feature type="compositionally biased region" description="Low complexity" evidence="1">
    <location>
        <begin position="431"/>
        <end position="451"/>
    </location>
</feature>
<feature type="region of interest" description="Disordered" evidence="1">
    <location>
        <begin position="556"/>
        <end position="731"/>
    </location>
</feature>
<dbReference type="PROSITE" id="PS51205">
    <property type="entry name" value="VPS9"/>
    <property type="match status" value="1"/>
</dbReference>
<dbReference type="EMBL" id="CAJPDS010000034">
    <property type="protein sequence ID" value="CAF9923787.1"/>
    <property type="molecule type" value="Genomic_DNA"/>
</dbReference>
<feature type="compositionally biased region" description="Basic and acidic residues" evidence="1">
    <location>
        <begin position="591"/>
        <end position="611"/>
    </location>
</feature>
<feature type="region of interest" description="Disordered" evidence="1">
    <location>
        <begin position="402"/>
        <end position="457"/>
    </location>
</feature>
<feature type="compositionally biased region" description="Polar residues" evidence="1">
    <location>
        <begin position="634"/>
        <end position="667"/>
    </location>
</feature>
<dbReference type="PANTHER" id="PTHR23101">
    <property type="entry name" value="RAB GDP/GTP EXCHANGE FACTOR"/>
    <property type="match status" value="1"/>
</dbReference>
<dbReference type="PANTHER" id="PTHR23101:SF97">
    <property type="entry name" value="DOMAIN PROTEIN, PUTATIVE (AFU_ORTHOLOGUE AFUA_2G10890)-RELATED"/>
    <property type="match status" value="1"/>
</dbReference>
<dbReference type="GO" id="GO:0005829">
    <property type="term" value="C:cytosol"/>
    <property type="evidence" value="ECO:0007669"/>
    <property type="project" value="TreeGrafter"/>
</dbReference>
<dbReference type="GO" id="GO:0016192">
    <property type="term" value="P:vesicle-mediated transport"/>
    <property type="evidence" value="ECO:0007669"/>
    <property type="project" value="InterPro"/>
</dbReference>
<feature type="domain" description="VPS9" evidence="2">
    <location>
        <begin position="245"/>
        <end position="401"/>
    </location>
</feature>
<dbReference type="Proteomes" id="UP000664521">
    <property type="component" value="Unassembled WGS sequence"/>
</dbReference>
<dbReference type="InterPro" id="IPR045046">
    <property type="entry name" value="Vps9-like"/>
</dbReference>
<protein>
    <recommendedName>
        <fullName evidence="2">VPS9 domain-containing protein</fullName>
    </recommendedName>
</protein>
<feature type="region of interest" description="Disordered" evidence="1">
    <location>
        <begin position="463"/>
        <end position="482"/>
    </location>
</feature>
<feature type="compositionally biased region" description="Polar residues" evidence="1">
    <location>
        <begin position="74"/>
        <end position="86"/>
    </location>
</feature>
<dbReference type="InterPro" id="IPR037191">
    <property type="entry name" value="VPS9_dom_sf"/>
</dbReference>
<dbReference type="Gene3D" id="1.20.1050.80">
    <property type="entry name" value="VPS9 domain"/>
    <property type="match status" value="1"/>
</dbReference>
<evidence type="ECO:0000313" key="3">
    <source>
        <dbReference type="EMBL" id="CAF9923787.1"/>
    </source>
</evidence>
<feature type="region of interest" description="Disordered" evidence="1">
    <location>
        <begin position="1"/>
        <end position="45"/>
    </location>
</feature>
<dbReference type="AlphaFoldDB" id="A0A8H3FEJ2"/>
<organism evidence="3 4">
    <name type="scientific">Heterodermia speciosa</name>
    <dbReference type="NCBI Taxonomy" id="116794"/>
    <lineage>
        <taxon>Eukaryota</taxon>
        <taxon>Fungi</taxon>
        <taxon>Dikarya</taxon>
        <taxon>Ascomycota</taxon>
        <taxon>Pezizomycotina</taxon>
        <taxon>Lecanoromycetes</taxon>
        <taxon>OSLEUM clade</taxon>
        <taxon>Lecanoromycetidae</taxon>
        <taxon>Caliciales</taxon>
        <taxon>Physciaceae</taxon>
        <taxon>Heterodermia</taxon>
    </lineage>
</organism>
<dbReference type="InterPro" id="IPR003123">
    <property type="entry name" value="VPS9"/>
</dbReference>
<dbReference type="Pfam" id="PF02204">
    <property type="entry name" value="VPS9"/>
    <property type="match status" value="1"/>
</dbReference>
<keyword evidence="4" id="KW-1185">Reference proteome</keyword>
<evidence type="ECO:0000256" key="1">
    <source>
        <dbReference type="SAM" id="MobiDB-lite"/>
    </source>
</evidence>
<evidence type="ECO:0000259" key="2">
    <source>
        <dbReference type="PROSITE" id="PS51205"/>
    </source>
</evidence>
<feature type="compositionally biased region" description="Low complexity" evidence="1">
    <location>
        <begin position="684"/>
        <end position="696"/>
    </location>
</feature>
<dbReference type="GO" id="GO:0005085">
    <property type="term" value="F:guanyl-nucleotide exchange factor activity"/>
    <property type="evidence" value="ECO:0007669"/>
    <property type="project" value="InterPro"/>
</dbReference>
<feature type="compositionally biased region" description="Polar residues" evidence="1">
    <location>
        <begin position="32"/>
        <end position="41"/>
    </location>
</feature>
<gene>
    <name evidence="3" type="ORF">HETSPECPRED_005420</name>
</gene>
<dbReference type="SUPFAM" id="SSF109993">
    <property type="entry name" value="VPS9 domain"/>
    <property type="match status" value="1"/>
</dbReference>
<reference evidence="3" key="1">
    <citation type="submission" date="2021-03" db="EMBL/GenBank/DDBJ databases">
        <authorList>
            <person name="Tagirdzhanova G."/>
        </authorList>
    </citation>
    <scope>NUCLEOTIDE SEQUENCE</scope>
</reference>
<name>A0A8H3FEJ2_9LECA</name>
<feature type="compositionally biased region" description="Low complexity" evidence="1">
    <location>
        <begin position="156"/>
        <end position="171"/>
    </location>
</feature>
<feature type="region of interest" description="Disordered" evidence="1">
    <location>
        <begin position="145"/>
        <end position="193"/>
    </location>
</feature>
<evidence type="ECO:0000313" key="4">
    <source>
        <dbReference type="Proteomes" id="UP000664521"/>
    </source>
</evidence>
<dbReference type="OrthoDB" id="10264848at2759"/>
<accession>A0A8H3FEJ2</accession>
<dbReference type="SMART" id="SM00167">
    <property type="entry name" value="VPS9"/>
    <property type="match status" value="1"/>
</dbReference>
<dbReference type="GO" id="GO:0031267">
    <property type="term" value="F:small GTPase binding"/>
    <property type="evidence" value="ECO:0007669"/>
    <property type="project" value="TreeGrafter"/>
</dbReference>
<sequence length="769" mass="84028">MSSFASNGVPGRPHVSHNSKSFSRIEPARTSPLRSRASTLSHGVVPVQDNPLAVEAMGDIVSKPQEDIFEKGPSRSNTANNDQPLSPQELPEGFDDLPIELISLIDRFLESLTIKTHNTPPTIEKISDRFQDFYAKAESHIATHISILSTRQNRESSPTPSIPSKKASSIKDGNRPRTSTSGDPLVPADGSIPEQQMLTPQEIFDRRKARRLLEHKRVALEEAVERRVCERIYKRIWRHPSTLDEVRDEKLRSRTAALALVGIGLPDLGVAFDKLESHDDTSASRQTEIEEWISKARDGLLRMNDARHPLGKLQHLAATHKCIVDLLTNLHQSSSSADEILPTLIYTLITTPTEGINVISNLHFTQRFRNNNKIDGEAAYCLTNLEAAISFLETVDLASLRSDEPLEGPPKSGSRPSTPRSEHYTEWIPESPLFESKPSSNSSPLSTHPTSISEAEPLQSTLKSLPNEKPSVPNQPSHKRRVSDLFQPSTSALGAAGDAVRTTADQGFRNISSTLDNSFKFLFGRLKEQQESIDPTSNGEVVLPRTLDDARRLVEPKLINEDEDPVSGASSVAEHQLDGPLENNLKSLTSKSEEKLLGLITGRKESRDRSADSAQSSGSGKRVAFAANVGPGNPASQNISTKMQHISESPATSSPMESMRNLGNSLNPLKGFSGMGGLRAFGRSASSSSNPTGSSSETVEKPSGKAQGQSNSEKEATPNGPVASKTKIEPPIERFLVLTDEKELRIGEVGELLKDYKRLADKLHDLGTF</sequence>
<comment type="caution">
    <text evidence="3">The sequence shown here is derived from an EMBL/GenBank/DDBJ whole genome shotgun (WGS) entry which is preliminary data.</text>
</comment>